<dbReference type="PROSITE" id="PS50097">
    <property type="entry name" value="BTB"/>
    <property type="match status" value="1"/>
</dbReference>
<dbReference type="InterPro" id="IPR011333">
    <property type="entry name" value="SKP1/BTB/POZ_sf"/>
</dbReference>
<dbReference type="EMBL" id="WHVB01000020">
    <property type="protein sequence ID" value="KAF8472330.1"/>
    <property type="molecule type" value="Genomic_DNA"/>
</dbReference>
<dbReference type="SMART" id="SM00225">
    <property type="entry name" value="BTB"/>
    <property type="match status" value="1"/>
</dbReference>
<evidence type="ECO:0000313" key="3">
    <source>
        <dbReference type="Proteomes" id="UP000759537"/>
    </source>
</evidence>
<sequence>MSQADGTIAGLRCAELSSAQIPRWLDQYIESIGKAPDLFDYAELNIAMARHTKDTANQPSCECASIPSQTIREFGEALTSVVEGSFEEAESALSLVHERENLQAHINPTTSPPETFNVPDANVIIRSSDLVDFRIHKSVLALASPFLGDLPSLPRTSDSESVDGLPVVELPEDSELLNSLVSLLYPVCPVIPNSYEKVLYLLAACQKYEMVSVLSSIRAKVKCGEFPEPRGVEAFTAYAIAASEGLVPEMESAARQTLDHPMTFKALGKRLRLFEGWALRDLASFRRRCRDRLIACLDPPGPSSIWISCPEAASRASLEYRQNPVLPEWIIQLLSRNQNDLKLQSFTRSLDIQSKIRGEYFAALQSHGHCCSCSAVHMKNGLTFFAELENKLAQARNKEPVRLPNDTNV</sequence>
<name>A0A9P5K0G6_9AGAM</name>
<accession>A0A9P5K0G6</accession>
<evidence type="ECO:0000259" key="1">
    <source>
        <dbReference type="PROSITE" id="PS50097"/>
    </source>
</evidence>
<gene>
    <name evidence="2" type="ORF">DFH94DRAFT_185946</name>
</gene>
<protein>
    <recommendedName>
        <fullName evidence="1">BTB domain-containing protein</fullName>
    </recommendedName>
</protein>
<dbReference type="Proteomes" id="UP000759537">
    <property type="component" value="Unassembled WGS sequence"/>
</dbReference>
<keyword evidence="3" id="KW-1185">Reference proteome</keyword>
<reference evidence="2" key="2">
    <citation type="journal article" date="2020" name="Nat. Commun.">
        <title>Large-scale genome sequencing of mycorrhizal fungi provides insights into the early evolution of symbiotic traits.</title>
        <authorList>
            <person name="Miyauchi S."/>
            <person name="Kiss E."/>
            <person name="Kuo A."/>
            <person name="Drula E."/>
            <person name="Kohler A."/>
            <person name="Sanchez-Garcia M."/>
            <person name="Morin E."/>
            <person name="Andreopoulos B."/>
            <person name="Barry K.W."/>
            <person name="Bonito G."/>
            <person name="Buee M."/>
            <person name="Carver A."/>
            <person name="Chen C."/>
            <person name="Cichocki N."/>
            <person name="Clum A."/>
            <person name="Culley D."/>
            <person name="Crous P.W."/>
            <person name="Fauchery L."/>
            <person name="Girlanda M."/>
            <person name="Hayes R.D."/>
            <person name="Keri Z."/>
            <person name="LaButti K."/>
            <person name="Lipzen A."/>
            <person name="Lombard V."/>
            <person name="Magnuson J."/>
            <person name="Maillard F."/>
            <person name="Murat C."/>
            <person name="Nolan M."/>
            <person name="Ohm R.A."/>
            <person name="Pangilinan J."/>
            <person name="Pereira M.F."/>
            <person name="Perotto S."/>
            <person name="Peter M."/>
            <person name="Pfister S."/>
            <person name="Riley R."/>
            <person name="Sitrit Y."/>
            <person name="Stielow J.B."/>
            <person name="Szollosi G."/>
            <person name="Zifcakova L."/>
            <person name="Stursova M."/>
            <person name="Spatafora J.W."/>
            <person name="Tedersoo L."/>
            <person name="Vaario L.M."/>
            <person name="Yamada A."/>
            <person name="Yan M."/>
            <person name="Wang P."/>
            <person name="Xu J."/>
            <person name="Bruns T."/>
            <person name="Baldrian P."/>
            <person name="Vilgalys R."/>
            <person name="Dunand C."/>
            <person name="Henrissat B."/>
            <person name="Grigoriev I.V."/>
            <person name="Hibbett D."/>
            <person name="Nagy L.G."/>
            <person name="Martin F.M."/>
        </authorList>
    </citation>
    <scope>NUCLEOTIDE SEQUENCE</scope>
    <source>
        <strain evidence="2">Prilba</strain>
    </source>
</reference>
<comment type="caution">
    <text evidence="2">The sequence shown here is derived from an EMBL/GenBank/DDBJ whole genome shotgun (WGS) entry which is preliminary data.</text>
</comment>
<evidence type="ECO:0000313" key="2">
    <source>
        <dbReference type="EMBL" id="KAF8472330.1"/>
    </source>
</evidence>
<proteinExistence type="predicted"/>
<reference evidence="2" key="1">
    <citation type="submission" date="2019-10" db="EMBL/GenBank/DDBJ databases">
        <authorList>
            <consortium name="DOE Joint Genome Institute"/>
            <person name="Kuo A."/>
            <person name="Miyauchi S."/>
            <person name="Kiss E."/>
            <person name="Drula E."/>
            <person name="Kohler A."/>
            <person name="Sanchez-Garcia M."/>
            <person name="Andreopoulos B."/>
            <person name="Barry K.W."/>
            <person name="Bonito G."/>
            <person name="Buee M."/>
            <person name="Carver A."/>
            <person name="Chen C."/>
            <person name="Cichocki N."/>
            <person name="Clum A."/>
            <person name="Culley D."/>
            <person name="Crous P.W."/>
            <person name="Fauchery L."/>
            <person name="Girlanda M."/>
            <person name="Hayes R."/>
            <person name="Keri Z."/>
            <person name="LaButti K."/>
            <person name="Lipzen A."/>
            <person name="Lombard V."/>
            <person name="Magnuson J."/>
            <person name="Maillard F."/>
            <person name="Morin E."/>
            <person name="Murat C."/>
            <person name="Nolan M."/>
            <person name="Ohm R."/>
            <person name="Pangilinan J."/>
            <person name="Pereira M."/>
            <person name="Perotto S."/>
            <person name="Peter M."/>
            <person name="Riley R."/>
            <person name="Sitrit Y."/>
            <person name="Stielow B."/>
            <person name="Szollosi G."/>
            <person name="Zifcakova L."/>
            <person name="Stursova M."/>
            <person name="Spatafora J.W."/>
            <person name="Tedersoo L."/>
            <person name="Vaario L.-M."/>
            <person name="Yamada A."/>
            <person name="Yan M."/>
            <person name="Wang P."/>
            <person name="Xu J."/>
            <person name="Bruns T."/>
            <person name="Baldrian P."/>
            <person name="Vilgalys R."/>
            <person name="Henrissat B."/>
            <person name="Grigoriev I.V."/>
            <person name="Hibbett D."/>
            <person name="Nagy L.G."/>
            <person name="Martin F.M."/>
        </authorList>
    </citation>
    <scope>NUCLEOTIDE SEQUENCE</scope>
    <source>
        <strain evidence="2">Prilba</strain>
    </source>
</reference>
<dbReference type="AlphaFoldDB" id="A0A9P5K0G6"/>
<dbReference type="OrthoDB" id="3357985at2759"/>
<dbReference type="Gene3D" id="3.30.710.10">
    <property type="entry name" value="Potassium Channel Kv1.1, Chain A"/>
    <property type="match status" value="1"/>
</dbReference>
<dbReference type="InterPro" id="IPR000210">
    <property type="entry name" value="BTB/POZ_dom"/>
</dbReference>
<organism evidence="2 3">
    <name type="scientific">Russula ochroleuca</name>
    <dbReference type="NCBI Taxonomy" id="152965"/>
    <lineage>
        <taxon>Eukaryota</taxon>
        <taxon>Fungi</taxon>
        <taxon>Dikarya</taxon>
        <taxon>Basidiomycota</taxon>
        <taxon>Agaricomycotina</taxon>
        <taxon>Agaricomycetes</taxon>
        <taxon>Russulales</taxon>
        <taxon>Russulaceae</taxon>
        <taxon>Russula</taxon>
    </lineage>
</organism>
<feature type="domain" description="BTB" evidence="1">
    <location>
        <begin position="121"/>
        <end position="185"/>
    </location>
</feature>